<evidence type="ECO:0000313" key="2">
    <source>
        <dbReference type="Proteomes" id="UP001195483"/>
    </source>
</evidence>
<protein>
    <submittedName>
        <fullName evidence="1">Uncharacterized protein</fullName>
    </submittedName>
</protein>
<reference evidence="1" key="3">
    <citation type="submission" date="2023-05" db="EMBL/GenBank/DDBJ databases">
        <authorList>
            <person name="Smith C.H."/>
        </authorList>
    </citation>
    <scope>NUCLEOTIDE SEQUENCE</scope>
    <source>
        <strain evidence="1">CHS0354</strain>
        <tissue evidence="1">Mantle</tissue>
    </source>
</reference>
<reference evidence="1" key="1">
    <citation type="journal article" date="2021" name="Genome Biol. Evol.">
        <title>A High-Quality Reference Genome for a Parasitic Bivalve with Doubly Uniparental Inheritance (Bivalvia: Unionida).</title>
        <authorList>
            <person name="Smith C.H."/>
        </authorList>
    </citation>
    <scope>NUCLEOTIDE SEQUENCE</scope>
    <source>
        <strain evidence="1">CHS0354</strain>
    </source>
</reference>
<dbReference type="EMBL" id="JAEAOA010002224">
    <property type="protein sequence ID" value="KAK3593099.1"/>
    <property type="molecule type" value="Genomic_DNA"/>
</dbReference>
<dbReference type="AlphaFoldDB" id="A0AAE0VX12"/>
<evidence type="ECO:0000313" key="1">
    <source>
        <dbReference type="EMBL" id="KAK3593099.1"/>
    </source>
</evidence>
<accession>A0AAE0VX12</accession>
<feature type="non-terminal residue" evidence="1">
    <location>
        <position position="55"/>
    </location>
</feature>
<dbReference type="Proteomes" id="UP001195483">
    <property type="component" value="Unassembled WGS sequence"/>
</dbReference>
<reference evidence="1" key="2">
    <citation type="journal article" date="2021" name="Genome Biol. Evol.">
        <title>Developing a high-quality reference genome for a parasitic bivalve with doubly uniparental inheritance (Bivalvia: Unionida).</title>
        <authorList>
            <person name="Smith C.H."/>
        </authorList>
    </citation>
    <scope>NUCLEOTIDE SEQUENCE</scope>
    <source>
        <strain evidence="1">CHS0354</strain>
        <tissue evidence="1">Mantle</tissue>
    </source>
</reference>
<comment type="caution">
    <text evidence="1">The sequence shown here is derived from an EMBL/GenBank/DDBJ whole genome shotgun (WGS) entry which is preliminary data.</text>
</comment>
<name>A0AAE0VX12_9BIVA</name>
<sequence>MTGKQGSGNRNAYCDSNHVLVCRRARLQSRRLNRSKPKGRHRINIAQMFIPSKVK</sequence>
<organism evidence="1 2">
    <name type="scientific">Potamilus streckersoni</name>
    <dbReference type="NCBI Taxonomy" id="2493646"/>
    <lineage>
        <taxon>Eukaryota</taxon>
        <taxon>Metazoa</taxon>
        <taxon>Spiralia</taxon>
        <taxon>Lophotrochozoa</taxon>
        <taxon>Mollusca</taxon>
        <taxon>Bivalvia</taxon>
        <taxon>Autobranchia</taxon>
        <taxon>Heteroconchia</taxon>
        <taxon>Palaeoheterodonta</taxon>
        <taxon>Unionida</taxon>
        <taxon>Unionoidea</taxon>
        <taxon>Unionidae</taxon>
        <taxon>Ambleminae</taxon>
        <taxon>Lampsilini</taxon>
        <taxon>Potamilus</taxon>
    </lineage>
</organism>
<gene>
    <name evidence="1" type="ORF">CHS0354_038146</name>
</gene>
<proteinExistence type="predicted"/>
<keyword evidence="2" id="KW-1185">Reference proteome</keyword>